<name>A0AA49JBY1_9BACT</name>
<dbReference type="InterPro" id="IPR013785">
    <property type="entry name" value="Aldolase_TIM"/>
</dbReference>
<gene>
    <name evidence="1" type="ORF">K4G66_22360</name>
</gene>
<dbReference type="EMBL" id="CP120682">
    <property type="protein sequence ID" value="WKN35123.1"/>
    <property type="molecule type" value="Genomic_DNA"/>
</dbReference>
<protein>
    <submittedName>
        <fullName evidence="1">Phosphoribosylanthranilate isomerase</fullName>
    </submittedName>
</protein>
<dbReference type="GO" id="GO:0016853">
    <property type="term" value="F:isomerase activity"/>
    <property type="evidence" value="ECO:0007669"/>
    <property type="project" value="UniProtKB-KW"/>
</dbReference>
<dbReference type="Gene3D" id="3.20.20.70">
    <property type="entry name" value="Aldolase class I"/>
    <property type="match status" value="1"/>
</dbReference>
<dbReference type="SUPFAM" id="SSF51366">
    <property type="entry name" value="Ribulose-phoshate binding barrel"/>
    <property type="match status" value="1"/>
</dbReference>
<organism evidence="1">
    <name type="scientific">Roseihalotalea indica</name>
    <dbReference type="NCBI Taxonomy" id="2867963"/>
    <lineage>
        <taxon>Bacteria</taxon>
        <taxon>Pseudomonadati</taxon>
        <taxon>Bacteroidota</taxon>
        <taxon>Cytophagia</taxon>
        <taxon>Cytophagales</taxon>
        <taxon>Catalimonadaceae</taxon>
        <taxon>Roseihalotalea</taxon>
    </lineage>
</organism>
<dbReference type="InterPro" id="IPR011060">
    <property type="entry name" value="RibuloseP-bd_barrel"/>
</dbReference>
<dbReference type="AlphaFoldDB" id="A0AA49JBY1"/>
<proteinExistence type="predicted"/>
<reference evidence="1" key="1">
    <citation type="journal article" date="2023" name="Comput. Struct. Biotechnol. J.">
        <title>Discovery of a novel marine Bacteroidetes with a rich repertoire of carbohydrate-active enzymes.</title>
        <authorList>
            <person name="Chen B."/>
            <person name="Liu G."/>
            <person name="Chen Q."/>
            <person name="Wang H."/>
            <person name="Liu L."/>
            <person name="Tang K."/>
        </authorList>
    </citation>
    <scope>NUCLEOTIDE SEQUENCE</scope>
    <source>
        <strain evidence="1">TK19036</strain>
    </source>
</reference>
<accession>A0AA49JBY1</accession>
<reference evidence="1" key="2">
    <citation type="journal article" date="2024" name="Antonie Van Leeuwenhoek">
        <title>Roseihalotalea indica gen. nov., sp. nov., a halophilic Bacteroidetes from mesopelagic Southwest Indian Ocean with higher carbohydrate metabolic potential.</title>
        <authorList>
            <person name="Chen B."/>
            <person name="Zhang M."/>
            <person name="Lin D."/>
            <person name="Ye J."/>
            <person name="Tang K."/>
        </authorList>
    </citation>
    <scope>NUCLEOTIDE SEQUENCE</scope>
    <source>
        <strain evidence="1">TK19036</strain>
    </source>
</reference>
<keyword evidence="1" id="KW-0413">Isomerase</keyword>
<sequence>MALKTIVKVGEVTNLSDARYCAGMGVDTLGFSFESDHAKYVDPSTFVALSEWLSGVTYTAEFTSYTSQQIEETLALYEPVQSIQTTNPQLIPLLQKLETPLILQLDASEFDSLGSLADVLHQYQKDVAYFLLENSEDVGHLTVDDALQLSEQYAILLGFGITKENVISIVDNSAIQGISLKGSEEIKPGYKDFDDLAEILELLEVDEAY</sequence>
<evidence type="ECO:0000313" key="1">
    <source>
        <dbReference type="EMBL" id="WKN35123.1"/>
    </source>
</evidence>